<dbReference type="Pfam" id="PF17759">
    <property type="entry name" value="tRNA_synthFbeta"/>
    <property type="match status" value="1"/>
</dbReference>
<dbReference type="InterPro" id="IPR005146">
    <property type="entry name" value="B3/B4_tRNA-bd"/>
</dbReference>
<sequence length="627" mass="71039">MVEIPYYCFICFKVLIILKCSISMYAAREAFEELCFQFGIELDDVVEDEEHRIIYKIEIPANRHDLLCVEGISRALNVFRNKIENIPLHCKTSSSQSFFVQQLTVKAQTARIRPYVVAAILRNIVLDAEAYRSFIDLQDKLHHNIGRKRSLVAIGTHDLDTLKGPFVFDAVSPLDIHFQPLNHPESLRGDCIMQLYETHAQLKAYLPIIRDSEVYPIIYDSEGTVLSLPPIINGDHSKISLDTRNILIECTATDLIKAEITLNTLVSMFSEYCSPPFEVEQVSVSYDEKHPLMGGKKILYPRLEKHTVTASVQFFRDFTGIKELTGESSKELLQRMLIPSTINKEQPDTLIADIPLTRSDVAIAYGFNTIAKSVFPYLTHVPLNALSEQIRRCLAISGFLECLNWGLCSFNEAFDYLGRSVMPSIMKENVILEANYTHISCAPPVRLINPKTKEFEIVRTTLLPGLLKTLHSNKGRELPIKLFEVGDVACLDSTAENGARNHRLCSFLYANRENSGLEEVHGALDDLMERFHFFADYTIAEGQRTMENNCDGSQSPYYTLTPSQDPAFLPGRRVAIRVEPQGVEIGIMGVIHPQVLKQYSINMPVALVELDVGFFLKWVEETDLYED</sequence>
<dbReference type="SUPFAM" id="SSF55681">
    <property type="entry name" value="Class II aaRS and biotin synthetases"/>
    <property type="match status" value="1"/>
</dbReference>
<dbReference type="InterPro" id="IPR040659">
    <property type="entry name" value="PhetRS_B1"/>
</dbReference>
<keyword evidence="6" id="KW-1185">Reference proteome</keyword>
<evidence type="ECO:0000256" key="2">
    <source>
        <dbReference type="ARBA" id="ARBA00022490"/>
    </source>
</evidence>
<dbReference type="InterPro" id="IPR041616">
    <property type="entry name" value="PheRS_beta_core"/>
</dbReference>
<comment type="caution">
    <text evidence="5">The sequence shown here is derived from an EMBL/GenBank/DDBJ whole genome shotgun (WGS) entry which is preliminary data.</text>
</comment>
<name>A0ABQ7J7A4_9APIC</name>
<dbReference type="InterPro" id="IPR004531">
    <property type="entry name" value="Phe-tRNA-synth_IIc_bsu_arc_euk"/>
</dbReference>
<dbReference type="PANTHER" id="PTHR10947:SF0">
    <property type="entry name" value="PHENYLALANINE--TRNA LIGASE BETA SUBUNIT"/>
    <property type="match status" value="1"/>
</dbReference>
<comment type="subcellular location">
    <subcellularLocation>
        <location evidence="1">Cytoplasm</location>
    </subcellularLocation>
</comment>
<dbReference type="InterPro" id="IPR045060">
    <property type="entry name" value="Phe-tRNA-ligase_IIc_bsu"/>
</dbReference>
<dbReference type="InterPro" id="IPR020825">
    <property type="entry name" value="Phe-tRNA_synthase-like_B3/B4"/>
</dbReference>
<dbReference type="Pfam" id="PF18262">
    <property type="entry name" value="PhetRS_B1"/>
    <property type="match status" value="1"/>
</dbReference>
<reference evidence="5 6" key="1">
    <citation type="journal article" date="2020" name="bioRxiv">
        <title>Metabolic contributions of an alphaproteobacterial endosymbiont in the apicomplexan Cardiosporidium cionae.</title>
        <authorList>
            <person name="Hunter E.S."/>
            <person name="Paight C.J."/>
            <person name="Lane C.E."/>
        </authorList>
    </citation>
    <scope>NUCLEOTIDE SEQUENCE [LARGE SCALE GENOMIC DNA]</scope>
    <source>
        <strain evidence="5">ESH_2018</strain>
    </source>
</reference>
<dbReference type="SMART" id="SM00873">
    <property type="entry name" value="B3_4"/>
    <property type="match status" value="1"/>
</dbReference>
<evidence type="ECO:0000313" key="6">
    <source>
        <dbReference type="Proteomes" id="UP000823046"/>
    </source>
</evidence>
<dbReference type="SUPFAM" id="SSF56037">
    <property type="entry name" value="PheT/TilS domain"/>
    <property type="match status" value="1"/>
</dbReference>
<evidence type="ECO:0000259" key="4">
    <source>
        <dbReference type="SMART" id="SM00873"/>
    </source>
</evidence>
<gene>
    <name evidence="5" type="ORF">IE077_003877</name>
</gene>
<dbReference type="PANTHER" id="PTHR10947">
    <property type="entry name" value="PHENYLALANYL-TRNA SYNTHETASE BETA CHAIN AND LEUCINE-RICH REPEAT-CONTAINING PROTEIN 47"/>
    <property type="match status" value="1"/>
</dbReference>
<dbReference type="Pfam" id="PF03483">
    <property type="entry name" value="B3_4"/>
    <property type="match status" value="1"/>
</dbReference>
<dbReference type="Gene3D" id="3.30.56.10">
    <property type="match status" value="1"/>
</dbReference>
<organism evidence="5 6">
    <name type="scientific">Cardiosporidium cionae</name>
    <dbReference type="NCBI Taxonomy" id="476202"/>
    <lineage>
        <taxon>Eukaryota</taxon>
        <taxon>Sar</taxon>
        <taxon>Alveolata</taxon>
        <taxon>Apicomplexa</taxon>
        <taxon>Aconoidasida</taxon>
        <taxon>Nephromycida</taxon>
        <taxon>Cardiosporidium</taxon>
    </lineage>
</organism>
<proteinExistence type="predicted"/>
<keyword evidence="2" id="KW-0963">Cytoplasm</keyword>
<dbReference type="InterPro" id="IPR045864">
    <property type="entry name" value="aa-tRNA-synth_II/BPL/LPL"/>
</dbReference>
<dbReference type="Gene3D" id="3.50.40.10">
    <property type="entry name" value="Phenylalanyl-trna Synthetase, Chain B, domain 3"/>
    <property type="match status" value="1"/>
</dbReference>
<evidence type="ECO:0000256" key="3">
    <source>
        <dbReference type="ARBA" id="ARBA00033189"/>
    </source>
</evidence>
<feature type="domain" description="B3/B4 tRNA-binding" evidence="4">
    <location>
        <begin position="112"/>
        <end position="274"/>
    </location>
</feature>
<dbReference type="GO" id="GO:0016874">
    <property type="term" value="F:ligase activity"/>
    <property type="evidence" value="ECO:0007669"/>
    <property type="project" value="UniProtKB-KW"/>
</dbReference>
<dbReference type="EMBL" id="JADAQX010000574">
    <property type="protein sequence ID" value="KAF8819862.1"/>
    <property type="molecule type" value="Genomic_DNA"/>
</dbReference>
<evidence type="ECO:0000256" key="1">
    <source>
        <dbReference type="ARBA" id="ARBA00004496"/>
    </source>
</evidence>
<dbReference type="Proteomes" id="UP000823046">
    <property type="component" value="Unassembled WGS sequence"/>
</dbReference>
<protein>
    <recommendedName>
        <fullName evidence="3">Phenylalanyl-tRNA synthetase beta subunit</fullName>
    </recommendedName>
</protein>
<evidence type="ECO:0000313" key="5">
    <source>
        <dbReference type="EMBL" id="KAF8819862.1"/>
    </source>
</evidence>
<dbReference type="Gene3D" id="3.30.930.10">
    <property type="entry name" value="Bira Bifunctional Protein, Domain 2"/>
    <property type="match status" value="1"/>
</dbReference>
<dbReference type="NCBIfam" id="TIGR00471">
    <property type="entry name" value="pheT_arch"/>
    <property type="match status" value="1"/>
</dbReference>
<keyword evidence="5" id="KW-0436">Ligase</keyword>
<accession>A0ABQ7J7A4</accession>